<comment type="caution">
    <text evidence="1">The sequence shown here is derived from an EMBL/GenBank/DDBJ whole genome shotgun (WGS) entry which is preliminary data.</text>
</comment>
<gene>
    <name evidence="1" type="ORF">B0H67DRAFT_604220</name>
</gene>
<evidence type="ECO:0008006" key="3">
    <source>
        <dbReference type="Google" id="ProtNLM"/>
    </source>
</evidence>
<name>A0AA40DL71_9PEZI</name>
<proteinExistence type="predicted"/>
<evidence type="ECO:0000313" key="1">
    <source>
        <dbReference type="EMBL" id="KAK0705351.1"/>
    </source>
</evidence>
<dbReference type="Proteomes" id="UP001172102">
    <property type="component" value="Unassembled WGS sequence"/>
</dbReference>
<accession>A0AA40DL71</accession>
<evidence type="ECO:0000313" key="2">
    <source>
        <dbReference type="Proteomes" id="UP001172102"/>
    </source>
</evidence>
<dbReference type="EMBL" id="JAUKUA010000007">
    <property type="protein sequence ID" value="KAK0705351.1"/>
    <property type="molecule type" value="Genomic_DNA"/>
</dbReference>
<dbReference type="AlphaFoldDB" id="A0AA40DL71"/>
<keyword evidence="2" id="KW-1185">Reference proteome</keyword>
<organism evidence="1 2">
    <name type="scientific">Lasiosphaeris hirsuta</name>
    <dbReference type="NCBI Taxonomy" id="260670"/>
    <lineage>
        <taxon>Eukaryota</taxon>
        <taxon>Fungi</taxon>
        <taxon>Dikarya</taxon>
        <taxon>Ascomycota</taxon>
        <taxon>Pezizomycotina</taxon>
        <taxon>Sordariomycetes</taxon>
        <taxon>Sordariomycetidae</taxon>
        <taxon>Sordariales</taxon>
        <taxon>Lasiosphaeriaceae</taxon>
        <taxon>Lasiosphaeris</taxon>
    </lineage>
</organism>
<sequence>MDDPESAADQNDGPPVSSSGLGFDIVDIASDGDVLLDVTFETSKETLKAAKRATKPRPGQQVAPIILKSKFRLAYRVLLSVLKQQSKYFSNLLDDPRFSEARSIAAAFDRLSLQNVTPSEAAAEDLPLVRIQDDDEATLSAGREAVFGDLLRILHGSAPVTKPVTMQYLATLAVLADRFDCTKPVSKSLNTSLKFKWLPTQTRLSREEGEPCLTLAAEETLRQKILVSWLLDQPLKMHVATREIIVFGSRKWAEFPDKEIESCSELQYRRECILNAIASVQGHFLKKYTSRTRQCRLGYDSSASCDSYQLGEMIKFFTSRNLLFLVDFSPGSLEDTIQDYATVEINHLISVLKQVPAYQIDKNHTNCGLRTLMVPIMDFIQAMLLTNTVSISSADWRRSRDTISWVPSEEPGQRKEKVFRFTRSMASDQRLRHEGMMVGNRMAVSLFTADRWDWAPEE</sequence>
<protein>
    <recommendedName>
        <fullName evidence="3">Hydroxyproline-rich glyco protein</fullName>
    </recommendedName>
</protein>
<reference evidence="1" key="1">
    <citation type="submission" date="2023-06" db="EMBL/GenBank/DDBJ databases">
        <title>Genome-scale phylogeny and comparative genomics of the fungal order Sordariales.</title>
        <authorList>
            <consortium name="Lawrence Berkeley National Laboratory"/>
            <person name="Hensen N."/>
            <person name="Bonometti L."/>
            <person name="Westerberg I."/>
            <person name="Brannstrom I.O."/>
            <person name="Guillou S."/>
            <person name="Cros-Aarteil S."/>
            <person name="Calhoun S."/>
            <person name="Haridas S."/>
            <person name="Kuo A."/>
            <person name="Mondo S."/>
            <person name="Pangilinan J."/>
            <person name="Riley R."/>
            <person name="Labutti K."/>
            <person name="Andreopoulos B."/>
            <person name="Lipzen A."/>
            <person name="Chen C."/>
            <person name="Yanf M."/>
            <person name="Daum C."/>
            <person name="Ng V."/>
            <person name="Clum A."/>
            <person name="Steindorff A."/>
            <person name="Ohm R."/>
            <person name="Martin F."/>
            <person name="Silar P."/>
            <person name="Natvig D."/>
            <person name="Lalanne C."/>
            <person name="Gautier V."/>
            <person name="Ament-Velasquez S.L."/>
            <person name="Kruys A."/>
            <person name="Hutchinson M.I."/>
            <person name="Powell A.J."/>
            <person name="Barry K."/>
            <person name="Miller A.N."/>
            <person name="Grigoriev I.V."/>
            <person name="Debuchy R."/>
            <person name="Gladieux P."/>
            <person name="Thoren M.H."/>
            <person name="Johannesson H."/>
        </authorList>
    </citation>
    <scope>NUCLEOTIDE SEQUENCE</scope>
    <source>
        <strain evidence="1">SMH4607-1</strain>
    </source>
</reference>